<feature type="domain" description="EF-hand" evidence="2">
    <location>
        <begin position="280"/>
        <end position="315"/>
    </location>
</feature>
<dbReference type="Proteomes" id="UP000601435">
    <property type="component" value="Unassembled WGS sequence"/>
</dbReference>
<keyword evidence="4" id="KW-1185">Reference proteome</keyword>
<proteinExistence type="predicted"/>
<comment type="caution">
    <text evidence="3">The sequence shown here is derived from an EMBL/GenBank/DDBJ whole genome shotgun (WGS) entry which is preliminary data.</text>
</comment>
<dbReference type="SMART" id="SM00054">
    <property type="entry name" value="EFh"/>
    <property type="match status" value="1"/>
</dbReference>
<dbReference type="InterPro" id="IPR011992">
    <property type="entry name" value="EF-hand-dom_pair"/>
</dbReference>
<accession>A0A813C0I9</accession>
<dbReference type="InterPro" id="IPR002048">
    <property type="entry name" value="EF_hand_dom"/>
</dbReference>
<name>A0A813C0I9_9DINO</name>
<keyword evidence="1" id="KW-0106">Calcium</keyword>
<dbReference type="Pfam" id="PF13499">
    <property type="entry name" value="EF-hand_7"/>
    <property type="match status" value="1"/>
</dbReference>
<dbReference type="EMBL" id="CAJNJA010084530">
    <property type="protein sequence ID" value="CAE7937361.1"/>
    <property type="molecule type" value="Genomic_DNA"/>
</dbReference>
<dbReference type="AlphaFoldDB" id="A0A813C0I9"/>
<gene>
    <name evidence="3" type="ORF">SNEC2469_LOCUS32855</name>
</gene>
<sequence length="346" mass="40001">MREMMGYFDKSEQRQEAFVMFFSRITDMHNLKLCSVRFGEDEEVNNLRYRLGQAVFFPYFQPENAKFELDLTFHDHRLCVNMLVGLAAREKFGNIRDAVWIKPDGSQDDFPMGIPRSWEGLSPTEGRFHCRYVCSADDRNFQYRRSLAAKFGYNPRDVRESEMNWLTGLNEPPEDVLDLLEFLISRVDSMQAAFNAIDGGEPGSVSNSELTLRELEMGLKSMGCQKFAGPDESARIEKVFRYLDPGGEGTVSMQEWMVLDQLWREFDLTIREFVQFLQYAFGENLQDAWEALDDDGSGELTEQEFDEALKKKGYFGPVRVVFALLDNTDDGNISFDEFSVLEDYKP</sequence>
<evidence type="ECO:0000259" key="2">
    <source>
        <dbReference type="PROSITE" id="PS50222"/>
    </source>
</evidence>
<dbReference type="SUPFAM" id="SSF47473">
    <property type="entry name" value="EF-hand"/>
    <property type="match status" value="1"/>
</dbReference>
<evidence type="ECO:0000256" key="1">
    <source>
        <dbReference type="ARBA" id="ARBA00022837"/>
    </source>
</evidence>
<evidence type="ECO:0000313" key="3">
    <source>
        <dbReference type="EMBL" id="CAE7937361.1"/>
    </source>
</evidence>
<evidence type="ECO:0000313" key="4">
    <source>
        <dbReference type="Proteomes" id="UP000601435"/>
    </source>
</evidence>
<dbReference type="OrthoDB" id="411827at2759"/>
<organism evidence="3 4">
    <name type="scientific">Symbiodinium necroappetens</name>
    <dbReference type="NCBI Taxonomy" id="1628268"/>
    <lineage>
        <taxon>Eukaryota</taxon>
        <taxon>Sar</taxon>
        <taxon>Alveolata</taxon>
        <taxon>Dinophyceae</taxon>
        <taxon>Suessiales</taxon>
        <taxon>Symbiodiniaceae</taxon>
        <taxon>Symbiodinium</taxon>
    </lineage>
</organism>
<dbReference type="InterPro" id="IPR018247">
    <property type="entry name" value="EF_Hand_1_Ca_BS"/>
</dbReference>
<dbReference type="PROSITE" id="PS50222">
    <property type="entry name" value="EF_HAND_2"/>
    <property type="match status" value="1"/>
</dbReference>
<dbReference type="PROSITE" id="PS00018">
    <property type="entry name" value="EF_HAND_1"/>
    <property type="match status" value="1"/>
</dbReference>
<dbReference type="GO" id="GO:0005509">
    <property type="term" value="F:calcium ion binding"/>
    <property type="evidence" value="ECO:0007669"/>
    <property type="project" value="InterPro"/>
</dbReference>
<reference evidence="3" key="1">
    <citation type="submission" date="2021-02" db="EMBL/GenBank/DDBJ databases">
        <authorList>
            <person name="Dougan E. K."/>
            <person name="Rhodes N."/>
            <person name="Thang M."/>
            <person name="Chan C."/>
        </authorList>
    </citation>
    <scope>NUCLEOTIDE SEQUENCE</scope>
</reference>
<protein>
    <recommendedName>
        <fullName evidence="2">EF-hand domain-containing protein</fullName>
    </recommendedName>
</protein>
<dbReference type="Gene3D" id="1.10.238.10">
    <property type="entry name" value="EF-hand"/>
    <property type="match status" value="2"/>
</dbReference>